<evidence type="ECO:0000256" key="1">
    <source>
        <dbReference type="SAM" id="MobiDB-lite"/>
    </source>
</evidence>
<feature type="compositionally biased region" description="Polar residues" evidence="1">
    <location>
        <begin position="496"/>
        <end position="513"/>
    </location>
</feature>
<feature type="compositionally biased region" description="Basic and acidic residues" evidence="1">
    <location>
        <begin position="284"/>
        <end position="298"/>
    </location>
</feature>
<feature type="compositionally biased region" description="Basic and acidic residues" evidence="1">
    <location>
        <begin position="311"/>
        <end position="320"/>
    </location>
</feature>
<reference evidence="2 3" key="1">
    <citation type="submission" date="2024-02" db="EMBL/GenBank/DDBJ databases">
        <title>Chromosome-scale genome assembly of the rough periwinkle Littorina saxatilis.</title>
        <authorList>
            <person name="De Jode A."/>
            <person name="Faria R."/>
            <person name="Formenti G."/>
            <person name="Sims Y."/>
            <person name="Smith T.P."/>
            <person name="Tracey A."/>
            <person name="Wood J.M.D."/>
            <person name="Zagrodzka Z.B."/>
            <person name="Johannesson K."/>
            <person name="Butlin R.K."/>
            <person name="Leder E.H."/>
        </authorList>
    </citation>
    <scope>NUCLEOTIDE SEQUENCE [LARGE SCALE GENOMIC DNA]</scope>
    <source>
        <strain evidence="2">Snail1</strain>
        <tissue evidence="2">Muscle</tissue>
    </source>
</reference>
<feature type="region of interest" description="Disordered" evidence="1">
    <location>
        <begin position="240"/>
        <end position="385"/>
    </location>
</feature>
<dbReference type="Gene3D" id="1.10.150.50">
    <property type="entry name" value="Transcription Factor, Ets-1"/>
    <property type="match status" value="1"/>
</dbReference>
<proteinExistence type="predicted"/>
<evidence type="ECO:0008006" key="4">
    <source>
        <dbReference type="Google" id="ProtNLM"/>
    </source>
</evidence>
<feature type="region of interest" description="Disordered" evidence="1">
    <location>
        <begin position="401"/>
        <end position="517"/>
    </location>
</feature>
<keyword evidence="3" id="KW-1185">Reference proteome</keyword>
<dbReference type="Proteomes" id="UP001374579">
    <property type="component" value="Unassembled WGS sequence"/>
</dbReference>
<sequence length="698" mass="77235">MANYEFIFNKKDEYTAKHLSDLYRYHLPMLVAVSRGFYGNREEMTFSTGQILRLHELRQQQRALVHDDTKNTLSVPLDYKHLFFVGGDRSESFTLRQIAEKYSLPVKVVFSDDHVHFDSDNDHSRSLVSLTIIKVHSETYFVANTIANGEPLDEVITIPFYLKQVTFCPVIGVRGQGITDGGQTVIDTLLCPQSLARVDFKKDHSDKEIVQLCRKPLKATDNIYANIETNIFISVKGKTHGGWGGRRQPQPRVTPLQGHPAQTGATSSDCDYENFNFQNKTGKAHAEVKSPELPRRPEPPVPRTSINPEPARPEPSRHLEQTSGMFPQSPGSDSDGIYEPCFDDSDSGSEDDVYEAIEPEPMSKKKLMKEQAKKAHSAERMSTPVIATALTSELEQTLQRRKQSIENIGKQTLEKVRESPETAAKKPSEDESKTSTFPFNTRFKSTKAASNLPKPSSQPSDIKAAITPSTLSATDSNDSTPSSATSGKPQKVAKPQLTSKPTVPTKPLNTTAPKPSAAKALQANIAAAATALKTQSNTLTTPATQIQPSEIHPAKASNTQNYVPATQKPAESEYVNQKEMAVVGPRSRQRTAPSPSNSQSPSPKQPSPQPPPPALQKQEKLKPLQKMSIADVMALLSRLNMTEYQTQFEEKQVDGVLLGTLTDEALKEDFNMSAVDRIKLKNFISAGHLPLYEHWPLK</sequence>
<dbReference type="PANTHER" id="PTHR14454:SF11">
    <property type="entry name" value="SERRANO, ISOFORM F"/>
    <property type="match status" value="1"/>
</dbReference>
<feature type="compositionally biased region" description="Pro residues" evidence="1">
    <location>
        <begin position="603"/>
        <end position="614"/>
    </location>
</feature>
<feature type="compositionally biased region" description="Basic and acidic residues" evidence="1">
    <location>
        <begin position="368"/>
        <end position="379"/>
    </location>
</feature>
<evidence type="ECO:0000313" key="3">
    <source>
        <dbReference type="Proteomes" id="UP001374579"/>
    </source>
</evidence>
<organism evidence="2 3">
    <name type="scientific">Littorina saxatilis</name>
    <dbReference type="NCBI Taxonomy" id="31220"/>
    <lineage>
        <taxon>Eukaryota</taxon>
        <taxon>Metazoa</taxon>
        <taxon>Spiralia</taxon>
        <taxon>Lophotrochozoa</taxon>
        <taxon>Mollusca</taxon>
        <taxon>Gastropoda</taxon>
        <taxon>Caenogastropoda</taxon>
        <taxon>Littorinimorpha</taxon>
        <taxon>Littorinoidea</taxon>
        <taxon>Littorinidae</taxon>
        <taxon>Littorina</taxon>
    </lineage>
</organism>
<dbReference type="EMBL" id="JBAMIC010004070">
    <property type="protein sequence ID" value="KAK7088013.1"/>
    <property type="molecule type" value="Genomic_DNA"/>
</dbReference>
<feature type="region of interest" description="Disordered" evidence="1">
    <location>
        <begin position="581"/>
        <end position="619"/>
    </location>
</feature>
<feature type="compositionally biased region" description="Polar residues" evidence="1">
    <location>
        <begin position="321"/>
        <end position="332"/>
    </location>
</feature>
<name>A0AAN9AJD4_9CAEN</name>
<feature type="compositionally biased region" description="Polar residues" evidence="1">
    <location>
        <begin position="539"/>
        <end position="548"/>
    </location>
</feature>
<feature type="compositionally biased region" description="Basic and acidic residues" evidence="1">
    <location>
        <begin position="412"/>
        <end position="433"/>
    </location>
</feature>
<feature type="compositionally biased region" description="Low complexity" evidence="1">
    <location>
        <begin position="593"/>
        <end position="602"/>
    </location>
</feature>
<dbReference type="SUPFAM" id="SSF47769">
    <property type="entry name" value="SAM/Pointed domain"/>
    <property type="match status" value="1"/>
</dbReference>
<feature type="compositionally biased region" description="Polar residues" evidence="1">
    <location>
        <begin position="263"/>
        <end position="281"/>
    </location>
</feature>
<dbReference type="InterPro" id="IPR052281">
    <property type="entry name" value="GAREM"/>
</dbReference>
<accession>A0AAN9AJD4</accession>
<dbReference type="PANTHER" id="PTHR14454">
    <property type="entry name" value="GRB2-ASSOCIATED AND REGULATOR OF MAPK PROTEIN FAMILY MEMBER"/>
    <property type="match status" value="1"/>
</dbReference>
<gene>
    <name evidence="2" type="ORF">V1264_021991</name>
</gene>
<feature type="region of interest" description="Disordered" evidence="1">
    <location>
        <begin position="539"/>
        <end position="561"/>
    </location>
</feature>
<evidence type="ECO:0000313" key="2">
    <source>
        <dbReference type="EMBL" id="KAK7088013.1"/>
    </source>
</evidence>
<feature type="compositionally biased region" description="Acidic residues" evidence="1">
    <location>
        <begin position="341"/>
        <end position="358"/>
    </location>
</feature>
<dbReference type="CDD" id="cd09487">
    <property type="entry name" value="SAM_superfamily"/>
    <property type="match status" value="1"/>
</dbReference>
<feature type="compositionally biased region" description="Polar residues" evidence="1">
    <location>
        <begin position="467"/>
        <end position="488"/>
    </location>
</feature>
<protein>
    <recommendedName>
        <fullName evidence="4">SAM domain-containing protein</fullName>
    </recommendedName>
</protein>
<comment type="caution">
    <text evidence="2">The sequence shown here is derived from an EMBL/GenBank/DDBJ whole genome shotgun (WGS) entry which is preliminary data.</text>
</comment>
<feature type="compositionally biased region" description="Polar residues" evidence="1">
    <location>
        <begin position="434"/>
        <end position="460"/>
    </location>
</feature>
<dbReference type="AlphaFoldDB" id="A0AAN9AJD4"/>
<dbReference type="InterPro" id="IPR013761">
    <property type="entry name" value="SAM/pointed_sf"/>
</dbReference>